<dbReference type="GO" id="GO:0003677">
    <property type="term" value="F:DNA binding"/>
    <property type="evidence" value="ECO:0007669"/>
    <property type="project" value="UniProtKB-KW"/>
</dbReference>
<proteinExistence type="predicted"/>
<keyword evidence="6" id="KW-1185">Reference proteome</keyword>
<evidence type="ECO:0000256" key="1">
    <source>
        <dbReference type="ARBA" id="ARBA00023015"/>
    </source>
</evidence>
<dbReference type="PRINTS" id="PR00035">
    <property type="entry name" value="HTHGNTR"/>
</dbReference>
<reference evidence="5" key="1">
    <citation type="submission" date="2021-04" db="EMBL/GenBank/DDBJ databases">
        <title>Genome based classification of Actinospica acidithermotolerans sp. nov., an actinobacterium isolated from an Indonesian hot spring.</title>
        <authorList>
            <person name="Kusuma A.B."/>
            <person name="Putra K.E."/>
            <person name="Nafisah S."/>
            <person name="Loh J."/>
            <person name="Nouioui I."/>
            <person name="Goodfellow M."/>
        </authorList>
    </citation>
    <scope>NUCLEOTIDE SEQUENCE</scope>
    <source>
        <strain evidence="5">CSCA 57</strain>
    </source>
</reference>
<dbReference type="InterPro" id="IPR036390">
    <property type="entry name" value="WH_DNA-bd_sf"/>
</dbReference>
<dbReference type="InterPro" id="IPR050679">
    <property type="entry name" value="Bact_HTH_transcr_reg"/>
</dbReference>
<protein>
    <submittedName>
        <fullName evidence="5">GntR family transcriptional regulator</fullName>
    </submittedName>
</protein>
<accession>A0A941IVD5</accession>
<dbReference type="GO" id="GO:0045892">
    <property type="term" value="P:negative regulation of DNA-templated transcription"/>
    <property type="evidence" value="ECO:0007669"/>
    <property type="project" value="TreeGrafter"/>
</dbReference>
<dbReference type="EMBL" id="JAGSOG010000173">
    <property type="protein sequence ID" value="MBR7836966.1"/>
    <property type="molecule type" value="Genomic_DNA"/>
</dbReference>
<keyword evidence="3" id="KW-0804">Transcription</keyword>
<feature type="domain" description="HTH gntR-type" evidence="4">
    <location>
        <begin position="8"/>
        <end position="76"/>
    </location>
</feature>
<dbReference type="Gene3D" id="1.10.10.10">
    <property type="entry name" value="Winged helix-like DNA-binding domain superfamily/Winged helix DNA-binding domain"/>
    <property type="match status" value="2"/>
</dbReference>
<dbReference type="Proteomes" id="UP000675781">
    <property type="component" value="Unassembled WGS sequence"/>
</dbReference>
<dbReference type="CDD" id="cd07377">
    <property type="entry name" value="WHTH_GntR"/>
    <property type="match status" value="2"/>
</dbReference>
<dbReference type="InterPro" id="IPR036388">
    <property type="entry name" value="WH-like_DNA-bd_sf"/>
</dbReference>
<evidence type="ECO:0000256" key="3">
    <source>
        <dbReference type="ARBA" id="ARBA00023163"/>
    </source>
</evidence>
<dbReference type="PANTHER" id="PTHR44846:SF17">
    <property type="entry name" value="GNTR-FAMILY TRANSCRIPTIONAL REGULATOR"/>
    <property type="match status" value="1"/>
</dbReference>
<dbReference type="Pfam" id="PF00392">
    <property type="entry name" value="GntR"/>
    <property type="match status" value="2"/>
</dbReference>
<evidence type="ECO:0000313" key="5">
    <source>
        <dbReference type="EMBL" id="MBR7836966.1"/>
    </source>
</evidence>
<dbReference type="SUPFAM" id="SSF46785">
    <property type="entry name" value="Winged helix' DNA-binding domain"/>
    <property type="match status" value="2"/>
</dbReference>
<name>A0A941IVD5_9ACTN</name>
<keyword evidence="1" id="KW-0805">Transcription regulation</keyword>
<sequence length="159" mass="16688">MSPRATAWGAYKTIAAALRQRIAAGDYAPGSLLPSEAELTAEYQVSRNTLRRALTELEEERLITVLPGRGRIVAPAGGTARADAGSAEPSYRQIAADLRAKIEGGDLRPGDALPSEADLTEAYGVSRGTARQAFLELQAAGLIDAVQGKGRFVKATPPA</sequence>
<evidence type="ECO:0000259" key="4">
    <source>
        <dbReference type="PROSITE" id="PS50949"/>
    </source>
</evidence>
<evidence type="ECO:0000256" key="2">
    <source>
        <dbReference type="ARBA" id="ARBA00023125"/>
    </source>
</evidence>
<dbReference type="SMART" id="SM00345">
    <property type="entry name" value="HTH_GNTR"/>
    <property type="match status" value="2"/>
</dbReference>
<dbReference type="GO" id="GO:0003700">
    <property type="term" value="F:DNA-binding transcription factor activity"/>
    <property type="evidence" value="ECO:0007669"/>
    <property type="project" value="InterPro"/>
</dbReference>
<feature type="domain" description="HTH gntR-type" evidence="4">
    <location>
        <begin position="88"/>
        <end position="156"/>
    </location>
</feature>
<dbReference type="AlphaFoldDB" id="A0A941IVD5"/>
<evidence type="ECO:0000313" key="6">
    <source>
        <dbReference type="Proteomes" id="UP000675781"/>
    </source>
</evidence>
<dbReference type="PROSITE" id="PS50949">
    <property type="entry name" value="HTH_GNTR"/>
    <property type="match status" value="2"/>
</dbReference>
<organism evidence="5 6">
    <name type="scientific">Actinospica durhamensis</name>
    <dbReference type="NCBI Taxonomy" id="1508375"/>
    <lineage>
        <taxon>Bacteria</taxon>
        <taxon>Bacillati</taxon>
        <taxon>Actinomycetota</taxon>
        <taxon>Actinomycetes</taxon>
        <taxon>Catenulisporales</taxon>
        <taxon>Actinospicaceae</taxon>
        <taxon>Actinospica</taxon>
    </lineage>
</organism>
<dbReference type="PANTHER" id="PTHR44846">
    <property type="entry name" value="MANNOSYL-D-GLYCERATE TRANSPORT/METABOLISM SYSTEM REPRESSOR MNGR-RELATED"/>
    <property type="match status" value="1"/>
</dbReference>
<dbReference type="InterPro" id="IPR000524">
    <property type="entry name" value="Tscrpt_reg_HTH_GntR"/>
</dbReference>
<keyword evidence="2" id="KW-0238">DNA-binding</keyword>
<gene>
    <name evidence="5" type="ORF">KDL01_27060</name>
</gene>
<comment type="caution">
    <text evidence="5">The sequence shown here is derived from an EMBL/GenBank/DDBJ whole genome shotgun (WGS) entry which is preliminary data.</text>
</comment>